<evidence type="ECO:0000313" key="3">
    <source>
        <dbReference type="Proteomes" id="UP000663671"/>
    </source>
</evidence>
<organism evidence="2 3">
    <name type="scientific">Ajellomyces capsulatus</name>
    <name type="common">Darling's disease fungus</name>
    <name type="synonym">Histoplasma capsulatum</name>
    <dbReference type="NCBI Taxonomy" id="5037"/>
    <lineage>
        <taxon>Eukaryota</taxon>
        <taxon>Fungi</taxon>
        <taxon>Dikarya</taxon>
        <taxon>Ascomycota</taxon>
        <taxon>Pezizomycotina</taxon>
        <taxon>Eurotiomycetes</taxon>
        <taxon>Eurotiomycetidae</taxon>
        <taxon>Onygenales</taxon>
        <taxon>Ajellomycetaceae</taxon>
        <taxon>Histoplasma</taxon>
    </lineage>
</organism>
<reference evidence="2" key="1">
    <citation type="submission" date="2021-01" db="EMBL/GenBank/DDBJ databases">
        <title>Chromosome-level genome assembly of a human fungal pathogen reveals clustering of transcriptionally co-regulated genes.</title>
        <authorList>
            <person name="Voorhies M."/>
            <person name="Cohen S."/>
            <person name="Shea T.P."/>
            <person name="Petrus S."/>
            <person name="Munoz J.F."/>
            <person name="Poplawski S."/>
            <person name="Goldman W.E."/>
            <person name="Michael T."/>
            <person name="Cuomo C.A."/>
            <person name="Sil A."/>
            <person name="Beyhan S."/>
        </authorList>
    </citation>
    <scope>NUCLEOTIDE SEQUENCE</scope>
    <source>
        <strain evidence="2">WU24</strain>
    </source>
</reference>
<gene>
    <name evidence="2" type="ORF">I7I51_02520</name>
</gene>
<protein>
    <submittedName>
        <fullName evidence="2">Uncharacterized protein</fullName>
    </submittedName>
</protein>
<evidence type="ECO:0000313" key="2">
    <source>
        <dbReference type="EMBL" id="QSS62780.1"/>
    </source>
</evidence>
<dbReference type="EMBL" id="CP069112">
    <property type="protein sequence ID" value="QSS62780.1"/>
    <property type="molecule type" value="Genomic_DNA"/>
</dbReference>
<accession>A0A8A1MC50</accession>
<feature type="compositionally biased region" description="Polar residues" evidence="1">
    <location>
        <begin position="35"/>
        <end position="57"/>
    </location>
</feature>
<sequence>MNHQHNIISDILIPKKKRKNILSNTIPIMSGIRDTWNTGRRTEQQEWQSNPPRSSGDTEGGMQGMQGMHGSQGIGQSELGPSNIYGTQSTQGYGAGEEQQYGQHKMGRSSQPMSSGMGQGQEGIHNLGAQGMGSERIGNQGIGSEGMRSENWQDQPGESLGRKRGSQSSEASDISSASQESHDDKSGGSGLLQKAKDKLSGVR</sequence>
<dbReference type="AlphaFoldDB" id="A0A8A1MC50"/>
<feature type="compositionally biased region" description="Low complexity" evidence="1">
    <location>
        <begin position="65"/>
        <end position="76"/>
    </location>
</feature>
<evidence type="ECO:0000256" key="1">
    <source>
        <dbReference type="SAM" id="MobiDB-lite"/>
    </source>
</evidence>
<feature type="compositionally biased region" description="Basic and acidic residues" evidence="1">
    <location>
        <begin position="194"/>
        <end position="203"/>
    </location>
</feature>
<name>A0A8A1MC50_AJECA</name>
<proteinExistence type="predicted"/>
<feature type="compositionally biased region" description="Low complexity" evidence="1">
    <location>
        <begin position="96"/>
        <end position="116"/>
    </location>
</feature>
<dbReference type="OrthoDB" id="4187643at2759"/>
<feature type="region of interest" description="Disordered" evidence="1">
    <location>
        <begin position="34"/>
        <end position="203"/>
    </location>
</feature>
<dbReference type="Proteomes" id="UP000663671">
    <property type="component" value="Chromosome 7"/>
</dbReference>
<dbReference type="VEuPathDB" id="FungiDB:I7I51_02520"/>
<feature type="compositionally biased region" description="Low complexity" evidence="1">
    <location>
        <begin position="166"/>
        <end position="179"/>
    </location>
</feature>